<proteinExistence type="predicted"/>
<dbReference type="AlphaFoldDB" id="S9VW16"/>
<dbReference type="OrthoDB" id="264083at2759"/>
<gene>
    <name evidence="3" type="ORF">STCU_05622</name>
</gene>
<feature type="compositionally biased region" description="Acidic residues" evidence="2">
    <location>
        <begin position="80"/>
        <end position="96"/>
    </location>
</feature>
<protein>
    <submittedName>
        <fullName evidence="3">Uncharacterized protein</fullName>
    </submittedName>
</protein>
<dbReference type="Proteomes" id="UP000015354">
    <property type="component" value="Unassembled WGS sequence"/>
</dbReference>
<organism evidence="3 4">
    <name type="scientific">Strigomonas culicis</name>
    <dbReference type="NCBI Taxonomy" id="28005"/>
    <lineage>
        <taxon>Eukaryota</taxon>
        <taxon>Discoba</taxon>
        <taxon>Euglenozoa</taxon>
        <taxon>Kinetoplastea</taxon>
        <taxon>Metakinetoplastina</taxon>
        <taxon>Trypanosomatida</taxon>
        <taxon>Trypanosomatidae</taxon>
        <taxon>Strigomonadinae</taxon>
        <taxon>Strigomonas</taxon>
    </lineage>
</organism>
<feature type="coiled-coil region" evidence="1">
    <location>
        <begin position="163"/>
        <end position="190"/>
    </location>
</feature>
<name>S9VW16_9TRYP</name>
<keyword evidence="4" id="KW-1185">Reference proteome</keyword>
<evidence type="ECO:0000256" key="1">
    <source>
        <dbReference type="SAM" id="Coils"/>
    </source>
</evidence>
<sequence>MLAWVPSEHCVYVVFSLVVPATLSDEAFFDGLGWRSALYHKCTNAEQLLRLMKRLAGLDENTAPHAPENKEEKRASRESGEEEDEEDDEEDDDTWLEPDKNEYWYSVEQKLVRYVQERKWFTGKESDIKEETRLAQDNVKLLESLVTKRDVHSALAESVSESCSYHKKKLSKLEEELRQDRERLVGTSLDPENGSALRSLWAVCEQLQVALTAFEKEKSASPQPPSDVGGASPLSGSRVLQNESSSRLKEEETSFEAKLPWEE</sequence>
<reference evidence="3 4" key="1">
    <citation type="journal article" date="2013" name="PLoS ONE">
        <title>Predicting the Proteins of Angomonas deanei, Strigomonas culicis and Their Respective Endosymbionts Reveals New Aspects of the Trypanosomatidae Family.</title>
        <authorList>
            <person name="Motta M.C."/>
            <person name="Martins A.C."/>
            <person name="de Souza S.S."/>
            <person name="Catta-Preta C.M."/>
            <person name="Silva R."/>
            <person name="Klein C.C."/>
            <person name="de Almeida L.G."/>
            <person name="de Lima Cunha O."/>
            <person name="Ciapina L.P."/>
            <person name="Brocchi M."/>
            <person name="Colabardini A.C."/>
            <person name="de Araujo Lima B."/>
            <person name="Machado C.R."/>
            <person name="de Almeida Soares C.M."/>
            <person name="Probst C.M."/>
            <person name="de Menezes C.B."/>
            <person name="Thompson C.E."/>
            <person name="Bartholomeu D.C."/>
            <person name="Gradia D.F."/>
            <person name="Pavoni D.P."/>
            <person name="Grisard E.C."/>
            <person name="Fantinatti-Garboggini F."/>
            <person name="Marchini F.K."/>
            <person name="Rodrigues-Luiz G.F."/>
            <person name="Wagner G."/>
            <person name="Goldman G.H."/>
            <person name="Fietto J.L."/>
            <person name="Elias M.C."/>
            <person name="Goldman M.H."/>
            <person name="Sagot M.F."/>
            <person name="Pereira M."/>
            <person name="Stoco P.H."/>
            <person name="de Mendonca-Neto R.P."/>
            <person name="Teixeira S.M."/>
            <person name="Maciel T.E."/>
            <person name="de Oliveira Mendes T.A."/>
            <person name="Urmenyi T.P."/>
            <person name="de Souza W."/>
            <person name="Schenkman S."/>
            <person name="de Vasconcelos A.T."/>
        </authorList>
    </citation>
    <scope>NUCLEOTIDE SEQUENCE [LARGE SCALE GENOMIC DNA]</scope>
</reference>
<dbReference type="EMBL" id="ATMH01005622">
    <property type="protein sequence ID" value="EPY27695.1"/>
    <property type="molecule type" value="Genomic_DNA"/>
</dbReference>
<feature type="region of interest" description="Disordered" evidence="2">
    <location>
        <begin position="60"/>
        <end position="96"/>
    </location>
</feature>
<keyword evidence="1" id="KW-0175">Coiled coil</keyword>
<evidence type="ECO:0000313" key="4">
    <source>
        <dbReference type="Proteomes" id="UP000015354"/>
    </source>
</evidence>
<feature type="compositionally biased region" description="Basic and acidic residues" evidence="2">
    <location>
        <begin position="67"/>
        <end position="79"/>
    </location>
</feature>
<comment type="caution">
    <text evidence="3">The sequence shown here is derived from an EMBL/GenBank/DDBJ whole genome shotgun (WGS) entry which is preliminary data.</text>
</comment>
<feature type="compositionally biased region" description="Polar residues" evidence="2">
    <location>
        <begin position="234"/>
        <end position="245"/>
    </location>
</feature>
<evidence type="ECO:0000313" key="3">
    <source>
        <dbReference type="EMBL" id="EPY27695.1"/>
    </source>
</evidence>
<feature type="region of interest" description="Disordered" evidence="2">
    <location>
        <begin position="215"/>
        <end position="263"/>
    </location>
</feature>
<evidence type="ECO:0000256" key="2">
    <source>
        <dbReference type="SAM" id="MobiDB-lite"/>
    </source>
</evidence>
<accession>S9VW16</accession>